<evidence type="ECO:0000313" key="1">
    <source>
        <dbReference type="EMBL" id="PWH04955.1"/>
    </source>
</evidence>
<evidence type="ECO:0000313" key="2">
    <source>
        <dbReference type="Proteomes" id="UP000245590"/>
    </source>
</evidence>
<dbReference type="OrthoDB" id="9774673at2"/>
<dbReference type="Proteomes" id="UP000245590">
    <property type="component" value="Unassembled WGS sequence"/>
</dbReference>
<comment type="caution">
    <text evidence="1">The sequence shown here is derived from an EMBL/GenBank/DDBJ whole genome shotgun (WGS) entry which is preliminary data.</text>
</comment>
<dbReference type="InterPro" id="IPR002052">
    <property type="entry name" value="DNA_methylase_N6_adenine_CS"/>
</dbReference>
<accession>A0A2U2RGQ3</accession>
<keyword evidence="2" id="KW-1185">Reference proteome</keyword>
<dbReference type="GO" id="GO:0003676">
    <property type="term" value="F:nucleic acid binding"/>
    <property type="evidence" value="ECO:0007669"/>
    <property type="project" value="InterPro"/>
</dbReference>
<reference evidence="1 2" key="1">
    <citation type="submission" date="2018-05" db="EMBL/GenBank/DDBJ databases">
        <title>Brachybacterium sp. M1HQ-2T, whole genome shotgun sequence.</title>
        <authorList>
            <person name="Tuo L."/>
        </authorList>
    </citation>
    <scope>NUCLEOTIDE SEQUENCE [LARGE SCALE GENOMIC DNA]</scope>
    <source>
        <strain evidence="1 2">M1HQ-2</strain>
    </source>
</reference>
<organism evidence="1 2">
    <name type="scientific">Brachybacterium endophyticum</name>
    <dbReference type="NCBI Taxonomy" id="2182385"/>
    <lineage>
        <taxon>Bacteria</taxon>
        <taxon>Bacillati</taxon>
        <taxon>Actinomycetota</taxon>
        <taxon>Actinomycetes</taxon>
        <taxon>Micrococcales</taxon>
        <taxon>Dermabacteraceae</taxon>
        <taxon>Brachybacterium</taxon>
    </lineage>
</organism>
<dbReference type="EMBL" id="QFKX01000009">
    <property type="protein sequence ID" value="PWH04955.1"/>
    <property type="molecule type" value="Genomic_DNA"/>
</dbReference>
<dbReference type="Pfam" id="PF13651">
    <property type="entry name" value="EcoRI_methylase"/>
    <property type="match status" value="1"/>
</dbReference>
<name>A0A2U2RGQ3_9MICO</name>
<dbReference type="PROSITE" id="PS00092">
    <property type="entry name" value="N6_MTASE"/>
    <property type="match status" value="1"/>
</dbReference>
<dbReference type="AlphaFoldDB" id="A0A2U2RGQ3"/>
<gene>
    <name evidence="1" type="ORF">DEO23_15595</name>
</gene>
<dbReference type="GO" id="GO:0032259">
    <property type="term" value="P:methylation"/>
    <property type="evidence" value="ECO:0007669"/>
    <property type="project" value="UniProtKB-KW"/>
</dbReference>
<dbReference type="InterPro" id="IPR025247">
    <property type="entry name" value="EcoRI-like_methylase"/>
</dbReference>
<proteinExistence type="predicted"/>
<keyword evidence="1" id="KW-0808">Transferase</keyword>
<sequence>MAKNSNLGAARSAKKDEFYTQWADIEREMNAYLEYDPDVFRDKTILLPCDDPEWSNFTKFFALHFTEYGLKKLISTSYAPNNNASGAFYEPTLFELENPGYDASKSAERGRVFTLTPEDVSGDGKVDFDDLRWEYLEGDGDFRSDEVRALRDLADIIITNPPFSLIRTFIDWLMESGKLFSIIGPSGATNYKETFHYFQTNRMWVGRGFNAGNAFFRVPEKVDYAKDVYNEETGLVKFRNCSWFTNIDHGRRHEPMELLRMSDNERYSKHKEVRGIGYRRYYNFPEAIDVPYLDAIPSDFDGIMGVPSTFFQRYDPEQFEILGNAEDMSQMEELGVSPLGREYVERYKAQGGTGSVSPGHRKLGLTEPKLYWPFKRILIRHRNPAPKGS</sequence>
<dbReference type="PROSITE" id="PS00018">
    <property type="entry name" value="EF_HAND_1"/>
    <property type="match status" value="1"/>
</dbReference>
<protein>
    <submittedName>
        <fullName evidence="1">DNA methyltransferase</fullName>
    </submittedName>
</protein>
<keyword evidence="1" id="KW-0489">Methyltransferase</keyword>
<dbReference type="RefSeq" id="WP_109276958.1">
    <property type="nucleotide sequence ID" value="NZ_QFKX01000009.1"/>
</dbReference>
<dbReference type="GO" id="GO:0008168">
    <property type="term" value="F:methyltransferase activity"/>
    <property type="evidence" value="ECO:0007669"/>
    <property type="project" value="UniProtKB-KW"/>
</dbReference>
<dbReference type="InterPro" id="IPR018247">
    <property type="entry name" value="EF_Hand_1_Ca_BS"/>
</dbReference>